<protein>
    <submittedName>
        <fullName evidence="2">Putative secreted protein</fullName>
    </submittedName>
</protein>
<feature type="non-terminal residue" evidence="2">
    <location>
        <position position="106"/>
    </location>
</feature>
<evidence type="ECO:0000313" key="2">
    <source>
        <dbReference type="EMBL" id="JAG91714.1"/>
    </source>
</evidence>
<dbReference type="EMBL" id="GBZX01001026">
    <property type="protein sequence ID" value="JAG91714.1"/>
    <property type="molecule type" value="mRNA"/>
</dbReference>
<keyword evidence="1" id="KW-0732">Signal</keyword>
<sequence>MKEFRATFIFVCIYVCSVHCSVKFSGRFTPERYSKHAHTVCQPLTLYVRKWRAVVTLSDGEWMLCLRQPYEVLYTPLETLLKKSLELGDFLVAKYHRVWCIPVVLF</sequence>
<name>A0A0C9S3J1_AMBAM</name>
<evidence type="ECO:0000256" key="1">
    <source>
        <dbReference type="SAM" id="SignalP"/>
    </source>
</evidence>
<accession>A0A0C9S3J1</accession>
<feature type="signal peptide" evidence="1">
    <location>
        <begin position="1"/>
        <end position="20"/>
    </location>
</feature>
<dbReference type="AlphaFoldDB" id="A0A0C9S3J1"/>
<organism evidence="2">
    <name type="scientific">Amblyomma americanum</name>
    <name type="common">Lone star tick</name>
    <dbReference type="NCBI Taxonomy" id="6943"/>
    <lineage>
        <taxon>Eukaryota</taxon>
        <taxon>Metazoa</taxon>
        <taxon>Ecdysozoa</taxon>
        <taxon>Arthropoda</taxon>
        <taxon>Chelicerata</taxon>
        <taxon>Arachnida</taxon>
        <taxon>Acari</taxon>
        <taxon>Parasitiformes</taxon>
        <taxon>Ixodida</taxon>
        <taxon>Ixodoidea</taxon>
        <taxon>Ixodidae</taxon>
        <taxon>Amblyomminae</taxon>
        <taxon>Amblyomma</taxon>
    </lineage>
</organism>
<proteinExistence type="evidence at transcript level"/>
<feature type="chain" id="PRO_5002202793" evidence="1">
    <location>
        <begin position="21"/>
        <end position="106"/>
    </location>
</feature>
<reference evidence="2" key="1">
    <citation type="journal article" date="2015" name="PLoS ONE">
        <title>An Insight into the Sialome of the Lone Star Tick, Amblyomma americanum, with a Glimpse on Its Time Dependent Gene Expression.</title>
        <authorList>
            <person name="Karim S."/>
            <person name="Ribeiro J.M."/>
        </authorList>
    </citation>
    <scope>NUCLEOTIDE SEQUENCE</scope>
    <source>
        <tissue evidence="2">Salivary gland</tissue>
    </source>
</reference>